<keyword evidence="9" id="KW-1185">Reference proteome</keyword>
<sequence>MALESACIPLPSEVIMPFAGYLTSTGRFSLLGVALAGAIGCNIGSTVAYWIGATGGRRFVDRYGGWVLLDHHDLDVAERFFARFGTPAVLIGRVLPVVRTFIALPAGMARMRQLPFQLYTFVGSFVWCYALAKVGDQLGRRWDSDPRLRAVMHQFQLVVLVVLLAAIGLFLWHKLRRRRRV</sequence>
<dbReference type="AlphaFoldDB" id="A0A5R9JDA0"/>
<accession>A0A5R9JDA0</accession>
<dbReference type="GO" id="GO:0005886">
    <property type="term" value="C:plasma membrane"/>
    <property type="evidence" value="ECO:0007669"/>
    <property type="project" value="UniProtKB-SubCell"/>
</dbReference>
<feature type="transmembrane region" description="Helical" evidence="6">
    <location>
        <begin position="152"/>
        <end position="172"/>
    </location>
</feature>
<organism evidence="8 9">
    <name type="scientific">Lichenicoccus roseus</name>
    <dbReference type="NCBI Taxonomy" id="2683649"/>
    <lineage>
        <taxon>Bacteria</taxon>
        <taxon>Pseudomonadati</taxon>
        <taxon>Pseudomonadota</taxon>
        <taxon>Alphaproteobacteria</taxon>
        <taxon>Acetobacterales</taxon>
        <taxon>Acetobacteraceae</taxon>
        <taxon>Lichenicoccus</taxon>
    </lineage>
</organism>
<feature type="transmembrane region" description="Helical" evidence="6">
    <location>
        <begin position="28"/>
        <end position="52"/>
    </location>
</feature>
<comment type="caution">
    <text evidence="8">The sequence shown here is derived from an EMBL/GenBank/DDBJ whole genome shotgun (WGS) entry which is preliminary data.</text>
</comment>
<keyword evidence="2" id="KW-1003">Cell membrane</keyword>
<reference evidence="8 9" key="1">
    <citation type="submission" date="2019-05" db="EMBL/GenBank/DDBJ databases">
        <authorList>
            <person name="Pankratov T."/>
            <person name="Grouzdev D."/>
        </authorList>
    </citation>
    <scope>NUCLEOTIDE SEQUENCE [LARGE SCALE GENOMIC DNA]</scope>
    <source>
        <strain evidence="8 9">KEBCLARHB70R</strain>
    </source>
</reference>
<gene>
    <name evidence="8" type="ORF">FE263_06615</name>
</gene>
<evidence type="ECO:0000256" key="5">
    <source>
        <dbReference type="ARBA" id="ARBA00023136"/>
    </source>
</evidence>
<evidence type="ECO:0000256" key="1">
    <source>
        <dbReference type="ARBA" id="ARBA00004651"/>
    </source>
</evidence>
<proteinExistence type="predicted"/>
<keyword evidence="4 6" id="KW-1133">Transmembrane helix</keyword>
<feature type="transmembrane region" description="Helical" evidence="6">
    <location>
        <begin position="114"/>
        <end position="132"/>
    </location>
</feature>
<evidence type="ECO:0000313" key="8">
    <source>
        <dbReference type="EMBL" id="TLU73591.1"/>
    </source>
</evidence>
<dbReference type="Pfam" id="PF09335">
    <property type="entry name" value="VTT_dom"/>
    <property type="match status" value="1"/>
</dbReference>
<evidence type="ECO:0000259" key="7">
    <source>
        <dbReference type="Pfam" id="PF09335"/>
    </source>
</evidence>
<dbReference type="Proteomes" id="UP000305654">
    <property type="component" value="Unassembled WGS sequence"/>
</dbReference>
<evidence type="ECO:0000313" key="9">
    <source>
        <dbReference type="Proteomes" id="UP000305654"/>
    </source>
</evidence>
<dbReference type="EMBL" id="VCDI01000002">
    <property type="protein sequence ID" value="TLU73591.1"/>
    <property type="molecule type" value="Genomic_DNA"/>
</dbReference>
<evidence type="ECO:0000256" key="4">
    <source>
        <dbReference type="ARBA" id="ARBA00022989"/>
    </source>
</evidence>
<dbReference type="InterPro" id="IPR032816">
    <property type="entry name" value="VTT_dom"/>
</dbReference>
<protein>
    <submittedName>
        <fullName evidence="8">DedA family protein</fullName>
    </submittedName>
</protein>
<comment type="subcellular location">
    <subcellularLocation>
        <location evidence="1">Cell membrane</location>
        <topology evidence="1">Multi-pass membrane protein</topology>
    </subcellularLocation>
</comment>
<dbReference type="OrthoDB" id="9813426at2"/>
<keyword evidence="5 6" id="KW-0472">Membrane</keyword>
<evidence type="ECO:0000256" key="2">
    <source>
        <dbReference type="ARBA" id="ARBA00022475"/>
    </source>
</evidence>
<feature type="domain" description="VTT" evidence="7">
    <location>
        <begin position="10"/>
        <end position="136"/>
    </location>
</feature>
<evidence type="ECO:0000256" key="6">
    <source>
        <dbReference type="SAM" id="Phobius"/>
    </source>
</evidence>
<evidence type="ECO:0000256" key="3">
    <source>
        <dbReference type="ARBA" id="ARBA00022692"/>
    </source>
</evidence>
<dbReference type="PANTHER" id="PTHR42709">
    <property type="entry name" value="ALKALINE PHOSPHATASE LIKE PROTEIN"/>
    <property type="match status" value="1"/>
</dbReference>
<name>A0A5R9JDA0_9PROT</name>
<keyword evidence="3 6" id="KW-0812">Transmembrane</keyword>
<dbReference type="PANTHER" id="PTHR42709:SF6">
    <property type="entry name" value="UNDECAPRENYL PHOSPHATE TRANSPORTER A"/>
    <property type="match status" value="1"/>
</dbReference>
<dbReference type="InterPro" id="IPR051311">
    <property type="entry name" value="DedA_domain"/>
</dbReference>